<name>A0AAN9MDU8_CANGL</name>
<dbReference type="EMBL" id="JAYMYQ010000002">
    <property type="protein sequence ID" value="KAK7350068.1"/>
    <property type="molecule type" value="Genomic_DNA"/>
</dbReference>
<sequence length="147" mass="15843">MRLRMAAPNSCRLVGRKQNGVATPAGCRSNRLYAGSHHQRTHAMGYTHTLGDLKEEGVYGVELPIGFGKTSPMHPSSLALTRPLKACFKQPSSAHPLIRYEASGTVNPGLTSIVNRSGLDSFSCGVPEWERWDQKGDVQKGGLGPEG</sequence>
<reference evidence="1 2" key="1">
    <citation type="submission" date="2024-01" db="EMBL/GenBank/DDBJ databases">
        <title>The genomes of 5 underutilized Papilionoideae crops provide insights into root nodulation and disease resistanc.</title>
        <authorList>
            <person name="Jiang F."/>
        </authorList>
    </citation>
    <scope>NUCLEOTIDE SEQUENCE [LARGE SCALE GENOMIC DNA]</scope>
    <source>
        <strain evidence="1">LVBAO_FW01</strain>
        <tissue evidence="1">Leaves</tissue>
    </source>
</reference>
<comment type="caution">
    <text evidence="1">The sequence shown here is derived from an EMBL/GenBank/DDBJ whole genome shotgun (WGS) entry which is preliminary data.</text>
</comment>
<evidence type="ECO:0000313" key="2">
    <source>
        <dbReference type="Proteomes" id="UP001367508"/>
    </source>
</evidence>
<dbReference type="Proteomes" id="UP001367508">
    <property type="component" value="Unassembled WGS sequence"/>
</dbReference>
<proteinExistence type="predicted"/>
<protein>
    <submittedName>
        <fullName evidence="1">Uncharacterized protein</fullName>
    </submittedName>
</protein>
<organism evidence="1 2">
    <name type="scientific">Canavalia gladiata</name>
    <name type="common">Sword bean</name>
    <name type="synonym">Dolichos gladiatus</name>
    <dbReference type="NCBI Taxonomy" id="3824"/>
    <lineage>
        <taxon>Eukaryota</taxon>
        <taxon>Viridiplantae</taxon>
        <taxon>Streptophyta</taxon>
        <taxon>Embryophyta</taxon>
        <taxon>Tracheophyta</taxon>
        <taxon>Spermatophyta</taxon>
        <taxon>Magnoliopsida</taxon>
        <taxon>eudicotyledons</taxon>
        <taxon>Gunneridae</taxon>
        <taxon>Pentapetalae</taxon>
        <taxon>rosids</taxon>
        <taxon>fabids</taxon>
        <taxon>Fabales</taxon>
        <taxon>Fabaceae</taxon>
        <taxon>Papilionoideae</taxon>
        <taxon>50 kb inversion clade</taxon>
        <taxon>NPAAA clade</taxon>
        <taxon>indigoferoid/millettioid clade</taxon>
        <taxon>Phaseoleae</taxon>
        <taxon>Canavalia</taxon>
    </lineage>
</organism>
<dbReference type="AlphaFoldDB" id="A0AAN9MDU8"/>
<evidence type="ECO:0000313" key="1">
    <source>
        <dbReference type="EMBL" id="KAK7350068.1"/>
    </source>
</evidence>
<accession>A0AAN9MDU8</accession>
<gene>
    <name evidence="1" type="ORF">VNO77_08154</name>
</gene>
<keyword evidence="2" id="KW-1185">Reference proteome</keyword>